<dbReference type="PANTHER" id="PTHR40053:SF1">
    <property type="entry name" value="SPORULATION-CONTROL PROTEIN SPO0M"/>
    <property type="match status" value="1"/>
</dbReference>
<dbReference type="OrthoDB" id="2351239at2"/>
<sequence>MSVFNKVLASIGIGNAQVDTKLEREQFRPGDLVTGAVEIKGGSVGQSIGEIYLSLHTNFMKEHDDRKYQQIATIERFRLNEPFEIASKGKHEIPFSIKLPIETPLTYGKTKVWISTGLDIKNAVDPKDEDFIRIEPNELVESAFSALGGLGFKLKNADCEEAPHRFRNRLPFIQEFEFAAYSGSYRGKLDELEVVFFMKSSDEAEILIEVDRKVKGLAGLFAEAMETDETKVRGFISSSDIPVMKDKLNGFISRYV</sequence>
<protein>
    <submittedName>
        <fullName evidence="1">Sporulation protein</fullName>
    </submittedName>
</protein>
<evidence type="ECO:0000313" key="1">
    <source>
        <dbReference type="EMBL" id="RUQ32593.1"/>
    </source>
</evidence>
<keyword evidence="2" id="KW-1185">Reference proteome</keyword>
<dbReference type="AlphaFoldDB" id="A0A433HW97"/>
<dbReference type="RefSeq" id="WP_126862884.1">
    <property type="nucleotide sequence ID" value="NZ_JAUSTX010000002.1"/>
</dbReference>
<comment type="caution">
    <text evidence="1">The sequence shown here is derived from an EMBL/GenBank/DDBJ whole genome shotgun (WGS) entry which is preliminary data.</text>
</comment>
<dbReference type="PANTHER" id="PTHR40053">
    <property type="entry name" value="SPORULATION-CONTROL PROTEIN SPO0M"/>
    <property type="match status" value="1"/>
</dbReference>
<proteinExistence type="predicted"/>
<organism evidence="1 2">
    <name type="scientific">Peribacillus cavernae</name>
    <dbReference type="NCBI Taxonomy" id="1674310"/>
    <lineage>
        <taxon>Bacteria</taxon>
        <taxon>Bacillati</taxon>
        <taxon>Bacillota</taxon>
        <taxon>Bacilli</taxon>
        <taxon>Bacillales</taxon>
        <taxon>Bacillaceae</taxon>
        <taxon>Peribacillus</taxon>
    </lineage>
</organism>
<gene>
    <name evidence="1" type="ORF">ELQ35_00400</name>
</gene>
<dbReference type="InterPro" id="IPR009776">
    <property type="entry name" value="Spore_0_M"/>
</dbReference>
<reference evidence="1 2" key="1">
    <citation type="submission" date="2018-12" db="EMBL/GenBank/DDBJ databases">
        <title>Bacillus chawlae sp. nov., Bacillus glennii sp. nov., and Bacillus saganii sp. nov. Isolated from the Vehicle Assembly Building at Kennedy Space Center where the Viking Spacecraft were Assembled.</title>
        <authorList>
            <person name="Seuylemezian A."/>
            <person name="Vaishampayan P."/>
        </authorList>
    </citation>
    <scope>NUCLEOTIDE SEQUENCE [LARGE SCALE GENOMIC DNA]</scope>
    <source>
        <strain evidence="1 2">L5</strain>
    </source>
</reference>
<accession>A0A433HW97</accession>
<dbReference type="EMBL" id="RYZZ01000001">
    <property type="protein sequence ID" value="RUQ32593.1"/>
    <property type="molecule type" value="Genomic_DNA"/>
</dbReference>
<name>A0A433HW97_9BACI</name>
<dbReference type="Proteomes" id="UP000267430">
    <property type="component" value="Unassembled WGS sequence"/>
</dbReference>
<evidence type="ECO:0000313" key="2">
    <source>
        <dbReference type="Proteomes" id="UP000267430"/>
    </source>
</evidence>
<dbReference type="Pfam" id="PF07070">
    <property type="entry name" value="Spo0M"/>
    <property type="match status" value="1"/>
</dbReference>